<reference evidence="1" key="1">
    <citation type="submission" date="2020-10" db="EMBL/GenBank/DDBJ databases">
        <authorList>
            <person name="Gilroy R."/>
        </authorList>
    </citation>
    <scope>NUCLEOTIDE SEQUENCE</scope>
    <source>
        <strain evidence="1">14508</strain>
    </source>
</reference>
<dbReference type="Proteomes" id="UP000886893">
    <property type="component" value="Unassembled WGS sequence"/>
</dbReference>
<gene>
    <name evidence="1" type="ORF">IAD04_05895</name>
</gene>
<dbReference type="EMBL" id="DVKI01000185">
    <property type="protein sequence ID" value="HIT17884.1"/>
    <property type="molecule type" value="Genomic_DNA"/>
</dbReference>
<proteinExistence type="predicted"/>
<dbReference type="AlphaFoldDB" id="A0A9D1G8Z4"/>
<evidence type="ECO:0000313" key="1">
    <source>
        <dbReference type="EMBL" id="HIT17884.1"/>
    </source>
</evidence>
<reference evidence="1" key="2">
    <citation type="journal article" date="2021" name="PeerJ">
        <title>Extensive microbial diversity within the chicken gut microbiome revealed by metagenomics and culture.</title>
        <authorList>
            <person name="Gilroy R."/>
            <person name="Ravi A."/>
            <person name="Getino M."/>
            <person name="Pursley I."/>
            <person name="Horton D.L."/>
            <person name="Alikhan N.F."/>
            <person name="Baker D."/>
            <person name="Gharbi K."/>
            <person name="Hall N."/>
            <person name="Watson M."/>
            <person name="Adriaenssens E.M."/>
            <person name="Foster-Nyarko E."/>
            <person name="Jarju S."/>
            <person name="Secka A."/>
            <person name="Antonio M."/>
            <person name="Oren A."/>
            <person name="Chaudhuri R.R."/>
            <person name="La Ragione R."/>
            <person name="Hildebrand F."/>
            <person name="Pallen M.J."/>
        </authorList>
    </citation>
    <scope>NUCLEOTIDE SEQUENCE</scope>
    <source>
        <strain evidence="1">14508</strain>
    </source>
</reference>
<name>A0A9D1G8Z4_9FIRM</name>
<evidence type="ECO:0000313" key="2">
    <source>
        <dbReference type="Proteomes" id="UP000886893"/>
    </source>
</evidence>
<comment type="caution">
    <text evidence="1">The sequence shown here is derived from an EMBL/GenBank/DDBJ whole genome shotgun (WGS) entry which is preliminary data.</text>
</comment>
<accession>A0A9D1G8Z4</accession>
<protein>
    <submittedName>
        <fullName evidence="1">Uncharacterized protein</fullName>
    </submittedName>
</protein>
<sequence length="126" mass="15223">MIKVKKKKVLHSAAYRTKSYTLEEVVSIPYEFVCEKCKETTHHEYKIRKHLNYTVMTEKTKDNEFVELPLPKEIEEETYAKFDRAIKNEIEVLQKNISHQKYHMLQDHLCSHCQAPQSWKAKYEYR</sequence>
<feature type="non-terminal residue" evidence="1">
    <location>
        <position position="126"/>
    </location>
</feature>
<organism evidence="1 2">
    <name type="scientific">Candidatus Caccosoma faecigallinarum</name>
    <dbReference type="NCBI Taxonomy" id="2840720"/>
    <lineage>
        <taxon>Bacteria</taxon>
        <taxon>Bacillati</taxon>
        <taxon>Bacillota</taxon>
        <taxon>Bacillota incertae sedis</taxon>
        <taxon>Candidatus Caccosoma</taxon>
    </lineage>
</organism>